<evidence type="ECO:0008006" key="5">
    <source>
        <dbReference type="Google" id="ProtNLM"/>
    </source>
</evidence>
<dbReference type="Pfam" id="PF23169">
    <property type="entry name" value="HalD"/>
    <property type="match status" value="1"/>
</dbReference>
<name>A0A0B8MZI4_9NOCA</name>
<dbReference type="InterPro" id="IPR056470">
    <property type="entry name" value="BesD/HalB-like"/>
</dbReference>
<gene>
    <name evidence="1" type="ORF">NS506_07731</name>
    <name evidence="2" type="ORF">NSK11_contig00005-0043</name>
</gene>
<dbReference type="Proteomes" id="UP000180166">
    <property type="component" value="Chromosome"/>
</dbReference>
<dbReference type="KEGG" id="nsr:NS506_07731"/>
<reference evidence="3" key="1">
    <citation type="submission" date="2015-07" db="EMBL/GenBank/DDBJ databases">
        <title>Nocardia seriolae U-1 whole genome shotgun sequence.</title>
        <authorList>
            <person name="Imajoh M."/>
            <person name="Fukumoto Y."/>
            <person name="Sukeda M."/>
            <person name="Yamane J."/>
            <person name="Yamasaki K."/>
            <person name="Shimizu M."/>
            <person name="Ohnishi K."/>
            <person name="Oshima S."/>
        </authorList>
    </citation>
    <scope>NUCLEOTIDE SEQUENCE [LARGE SCALE GENOMIC DNA]</scope>
    <source>
        <strain evidence="3">U-1</strain>
    </source>
</reference>
<keyword evidence="3" id="KW-1185">Reference proteome</keyword>
<proteinExistence type="predicted"/>
<dbReference type="Proteomes" id="UP000037179">
    <property type="component" value="Unassembled WGS sequence"/>
</dbReference>
<dbReference type="RefSeq" id="WP_052085963.1">
    <property type="nucleotide sequence ID" value="NZ_AP017900.1"/>
</dbReference>
<accession>A0A0B8MZI4</accession>
<reference evidence="1 4" key="3">
    <citation type="submission" date="2016-10" db="EMBL/GenBank/DDBJ databases">
        <title>Genome sequence of Nocardia seriolae strain EM150506, isolated from Anguila japonica.</title>
        <authorList>
            <person name="Han H.-J."/>
        </authorList>
    </citation>
    <scope>NUCLEOTIDE SEQUENCE [LARGE SCALE GENOMIC DNA]</scope>
    <source>
        <strain evidence="1 4">EM150506</strain>
    </source>
</reference>
<evidence type="ECO:0000313" key="4">
    <source>
        <dbReference type="Proteomes" id="UP000180166"/>
    </source>
</evidence>
<dbReference type="EMBL" id="CP017839">
    <property type="protein sequence ID" value="APB01750.1"/>
    <property type="molecule type" value="Genomic_DNA"/>
</dbReference>
<evidence type="ECO:0000313" key="3">
    <source>
        <dbReference type="Proteomes" id="UP000037179"/>
    </source>
</evidence>
<organism evidence="2 3">
    <name type="scientific">Nocardia seriolae</name>
    <dbReference type="NCBI Taxonomy" id="37332"/>
    <lineage>
        <taxon>Bacteria</taxon>
        <taxon>Bacillati</taxon>
        <taxon>Actinomycetota</taxon>
        <taxon>Actinomycetes</taxon>
        <taxon>Mycobacteriales</taxon>
        <taxon>Nocardiaceae</taxon>
        <taxon>Nocardia</taxon>
    </lineage>
</organism>
<reference evidence="2 3" key="2">
    <citation type="journal article" date="2016" name="Genome Announc.">
        <title>Draft Genome Sequence of Erythromycin- and Oxytetracycline-Sensitive Nocardia seriolae Strain U-1 (NBRC 110359).</title>
        <authorList>
            <person name="Imajoh M."/>
            <person name="Sukeda M."/>
            <person name="Shimizu M."/>
            <person name="Yamane J."/>
            <person name="Ohnishi K."/>
            <person name="Oshima S."/>
        </authorList>
    </citation>
    <scope>NUCLEOTIDE SEQUENCE [LARGE SCALE GENOMIC DNA]</scope>
    <source>
        <strain evidence="2 3">U-1</strain>
    </source>
</reference>
<dbReference type="EMBL" id="BBYQ01000005">
    <property type="protein sequence ID" value="GAP26315.1"/>
    <property type="molecule type" value="Genomic_DNA"/>
</dbReference>
<protein>
    <recommendedName>
        <fullName evidence="5">Fe2OG dioxygenase domain-containing protein</fullName>
    </recommendedName>
</protein>
<dbReference type="AlphaFoldDB" id="A0A0B8MZI4"/>
<dbReference type="GeneID" id="93372338"/>
<evidence type="ECO:0000313" key="2">
    <source>
        <dbReference type="EMBL" id="GAP26315.1"/>
    </source>
</evidence>
<sequence>MQVHSTVDVAQKHLRKVDPSALAHARNRLAETGIARLSFLLPHRVKRTLAAEALALLDHHRQWGELLPEGEGGERGQVDLTEQEVAAHASCIPGLYDCEPLRHSLSMITAEPVLPCPDARRYTVSRLHHDDSVGQWHWDDYAFALVLVVECPPLSDGGFVQTVAHTRRDWDHADIYRTLTRNPIRSWELYPGDLYLMRADTTLHRVHPFVNGRRTTVAMAFTARPLHRVMPGVCLSGGSEPNHIQ</sequence>
<evidence type="ECO:0000313" key="1">
    <source>
        <dbReference type="EMBL" id="APB01750.1"/>
    </source>
</evidence>